<keyword evidence="2" id="KW-1185">Reference proteome</keyword>
<dbReference type="Proteomes" id="UP001283361">
    <property type="component" value="Unassembled WGS sequence"/>
</dbReference>
<accession>A0AAE0ZGD7</accession>
<organism evidence="1 2">
    <name type="scientific">Elysia crispata</name>
    <name type="common">lettuce slug</name>
    <dbReference type="NCBI Taxonomy" id="231223"/>
    <lineage>
        <taxon>Eukaryota</taxon>
        <taxon>Metazoa</taxon>
        <taxon>Spiralia</taxon>
        <taxon>Lophotrochozoa</taxon>
        <taxon>Mollusca</taxon>
        <taxon>Gastropoda</taxon>
        <taxon>Heterobranchia</taxon>
        <taxon>Euthyneura</taxon>
        <taxon>Panpulmonata</taxon>
        <taxon>Sacoglossa</taxon>
        <taxon>Placobranchoidea</taxon>
        <taxon>Plakobranchidae</taxon>
        <taxon>Elysia</taxon>
    </lineage>
</organism>
<reference evidence="1" key="1">
    <citation type="journal article" date="2023" name="G3 (Bethesda)">
        <title>A reference genome for the long-term kleptoplast-retaining sea slug Elysia crispata morphotype clarki.</title>
        <authorList>
            <person name="Eastman K.E."/>
            <person name="Pendleton A.L."/>
            <person name="Shaikh M.A."/>
            <person name="Suttiyut T."/>
            <person name="Ogas R."/>
            <person name="Tomko P."/>
            <person name="Gavelis G."/>
            <person name="Widhalm J.R."/>
            <person name="Wisecaver J.H."/>
        </authorList>
    </citation>
    <scope>NUCLEOTIDE SEQUENCE</scope>
    <source>
        <strain evidence="1">ECLA1</strain>
    </source>
</reference>
<proteinExistence type="predicted"/>
<name>A0AAE0ZGD7_9GAST</name>
<gene>
    <name evidence="1" type="ORF">RRG08_025944</name>
</gene>
<comment type="caution">
    <text evidence="1">The sequence shown here is derived from an EMBL/GenBank/DDBJ whole genome shotgun (WGS) entry which is preliminary data.</text>
</comment>
<evidence type="ECO:0000313" key="1">
    <source>
        <dbReference type="EMBL" id="KAK3768700.1"/>
    </source>
</evidence>
<evidence type="ECO:0000313" key="2">
    <source>
        <dbReference type="Proteomes" id="UP001283361"/>
    </source>
</evidence>
<dbReference type="AlphaFoldDB" id="A0AAE0ZGD7"/>
<sequence length="215" mass="24808">MLTSRFPELRISQGKTVRPVRLSPDYAIKMAPCYANNNTRDEHRHSSHNLFKYFHAFRDNVAQLFPLNQARQLFFPHSRLSRAVIQQPRVSSVPWHCRIAPVGSKGDKHITSVNPRLDNWVTIQWYVLSRQCHINFRFGSSMTGQDIKPLGRIRRLPAVEFKLGTSGWEDLRASYAALLLNTTGQNRFCSPQRKAFRVRPHQVLSHPSHSVSRSP</sequence>
<protein>
    <submittedName>
        <fullName evidence="1">Uncharacterized protein</fullName>
    </submittedName>
</protein>
<dbReference type="EMBL" id="JAWDGP010004021">
    <property type="protein sequence ID" value="KAK3768700.1"/>
    <property type="molecule type" value="Genomic_DNA"/>
</dbReference>